<dbReference type="RefSeq" id="YP_002516902.1">
    <property type="nucleotide sequence ID" value="NC_011916.1"/>
</dbReference>
<dbReference type="PATRIC" id="fig|565050.3.peg.1507"/>
<dbReference type="Gene3D" id="3.30.160.170">
    <property type="entry name" value="FlaG-like"/>
    <property type="match status" value="1"/>
</dbReference>
<dbReference type="HOGENOM" id="CLU_2033872_0_0_5"/>
<organism evidence="2 3">
    <name type="scientific">Caulobacter vibrioides (strain NA1000 / CB15N)</name>
    <name type="common">Caulobacter crescentus</name>
    <dbReference type="NCBI Taxonomy" id="565050"/>
    <lineage>
        <taxon>Bacteria</taxon>
        <taxon>Pseudomonadati</taxon>
        <taxon>Pseudomonadota</taxon>
        <taxon>Alphaproteobacteria</taxon>
        <taxon>Caulobacterales</taxon>
        <taxon>Caulobacteraceae</taxon>
        <taxon>Caulobacter</taxon>
    </lineage>
</organism>
<gene>
    <name evidence="2" type="ordered locus">CCNA_01529</name>
</gene>
<proteinExistence type="predicted"/>
<dbReference type="Proteomes" id="UP000001364">
    <property type="component" value="Chromosome"/>
</dbReference>
<reference evidence="2 3" key="1">
    <citation type="journal article" date="2010" name="J. Bacteriol.">
        <title>The genetic basis of laboratory adaptation in Caulobacter crescentus.</title>
        <authorList>
            <person name="Marks M.E."/>
            <person name="Castro-Rojas C.M."/>
            <person name="Teiling C."/>
            <person name="Du L."/>
            <person name="Kapatral V."/>
            <person name="Walunas T.L."/>
            <person name="Crosson S."/>
        </authorList>
    </citation>
    <scope>NUCLEOTIDE SEQUENCE [LARGE SCALE GENOMIC DNA]</scope>
    <source>
        <strain evidence="3">NA1000 / CB15N</strain>
    </source>
</reference>
<evidence type="ECO:0000256" key="1">
    <source>
        <dbReference type="SAM" id="MobiDB-lite"/>
    </source>
</evidence>
<dbReference type="OrthoDB" id="8481134at2"/>
<dbReference type="InterPro" id="IPR035924">
    <property type="entry name" value="FlaG-like_sf"/>
</dbReference>
<dbReference type="InterPro" id="IPR005186">
    <property type="entry name" value="FlaG"/>
</dbReference>
<feature type="region of interest" description="Disordered" evidence="1">
    <location>
        <begin position="103"/>
        <end position="122"/>
    </location>
</feature>
<keyword evidence="3" id="KW-1185">Reference proteome</keyword>
<dbReference type="EMBL" id="CP001340">
    <property type="protein sequence ID" value="ACL94994.1"/>
    <property type="molecule type" value="Genomic_DNA"/>
</dbReference>
<dbReference type="AlphaFoldDB" id="A0A0H3C860"/>
<evidence type="ECO:0000313" key="3">
    <source>
        <dbReference type="Proteomes" id="UP000001364"/>
    </source>
</evidence>
<dbReference type="GeneID" id="7333203"/>
<name>A0A0H3C860_CAUVN</name>
<sequence length="122" mass="13189">MEPKAALSAIRDFIAPVAPSNAPDLSEGAKVVVGQPEKAVEAETALKAERQLAAEPEKPVDNGPQPGDLRLVIEHDDASGAYVYKTVDRRTGETLQQFPREEILKMRDGPDYESGDVFDGQA</sequence>
<evidence type="ECO:0000313" key="2">
    <source>
        <dbReference type="EMBL" id="ACL94994.1"/>
    </source>
</evidence>
<protein>
    <submittedName>
        <fullName evidence="2">FlaG superfamily protein</fullName>
    </submittedName>
</protein>
<dbReference type="KEGG" id="ccs:CCNA_01529"/>
<dbReference type="SUPFAM" id="SSF160214">
    <property type="entry name" value="FlaG-like"/>
    <property type="match status" value="1"/>
</dbReference>
<dbReference type="SMR" id="A0A0H3C860"/>
<dbReference type="Pfam" id="PF03646">
    <property type="entry name" value="FlaG"/>
    <property type="match status" value="1"/>
</dbReference>
<dbReference type="RefSeq" id="WP_010919338.1">
    <property type="nucleotide sequence ID" value="NC_011916.1"/>
</dbReference>
<accession>A0A0H3C860</accession>